<proteinExistence type="predicted"/>
<dbReference type="InterPro" id="IPR041492">
    <property type="entry name" value="HAD_2"/>
</dbReference>
<dbReference type="Gene3D" id="1.10.150.240">
    <property type="entry name" value="Putative phosphatase, domain 2"/>
    <property type="match status" value="1"/>
</dbReference>
<dbReference type="PANTHER" id="PTHR43434:SF1">
    <property type="entry name" value="PHOSPHOGLYCOLATE PHOSPHATASE"/>
    <property type="match status" value="1"/>
</dbReference>
<organism evidence="1 2">
    <name type="scientific">Alkaliphilus oremlandii (strain OhILAs)</name>
    <name type="common">Clostridium oremlandii (strain OhILAs)</name>
    <dbReference type="NCBI Taxonomy" id="350688"/>
    <lineage>
        <taxon>Bacteria</taxon>
        <taxon>Bacillati</taxon>
        <taxon>Bacillota</taxon>
        <taxon>Clostridia</taxon>
        <taxon>Peptostreptococcales</taxon>
        <taxon>Natronincolaceae</taxon>
        <taxon>Alkaliphilus</taxon>
    </lineage>
</organism>
<dbReference type="InterPro" id="IPR023198">
    <property type="entry name" value="PGP-like_dom2"/>
</dbReference>
<protein>
    <submittedName>
        <fullName evidence="1">HAD-superfamily hydrolase, subfamily IA, variant 1</fullName>
    </submittedName>
</protein>
<name>A8MJI2_ALKOO</name>
<dbReference type="GO" id="GO:0006281">
    <property type="term" value="P:DNA repair"/>
    <property type="evidence" value="ECO:0007669"/>
    <property type="project" value="TreeGrafter"/>
</dbReference>
<dbReference type="eggNOG" id="COG0546">
    <property type="taxonomic scope" value="Bacteria"/>
</dbReference>
<dbReference type="RefSeq" id="WP_012160271.1">
    <property type="nucleotide sequence ID" value="NC_009922.1"/>
</dbReference>
<dbReference type="Gene3D" id="3.40.50.1000">
    <property type="entry name" value="HAD superfamily/HAD-like"/>
    <property type="match status" value="1"/>
</dbReference>
<dbReference type="NCBIfam" id="TIGR01549">
    <property type="entry name" value="HAD-SF-IA-v1"/>
    <property type="match status" value="1"/>
</dbReference>
<dbReference type="HOGENOM" id="CLU_045011_19_4_9"/>
<dbReference type="InterPro" id="IPR006439">
    <property type="entry name" value="HAD-SF_hydro_IA"/>
</dbReference>
<accession>A8MJI2</accession>
<dbReference type="InterPro" id="IPR036412">
    <property type="entry name" value="HAD-like_sf"/>
</dbReference>
<dbReference type="InterPro" id="IPR050155">
    <property type="entry name" value="HAD-like_hydrolase_sf"/>
</dbReference>
<dbReference type="InterPro" id="IPR023214">
    <property type="entry name" value="HAD_sf"/>
</dbReference>
<dbReference type="KEGG" id="aoe:Clos_2432"/>
<dbReference type="PANTHER" id="PTHR43434">
    <property type="entry name" value="PHOSPHOGLYCOLATE PHOSPHATASE"/>
    <property type="match status" value="1"/>
</dbReference>
<sequence length="213" mass="24244">MNFSNVDGIIFDLDGTLWDSTELVLTAWNSVLRKREDVRAEITLEDLKNVMGLQIKEIGQKFFPYLDESAQGEIMKECCALECEYILKQGGKLFDDLEQVLQELSKKYKLFIVSNCQNGYIEGFFQYHQLGQYFVDYECAEGTGLPKADNISLVIERNNLKNPVYIGDTQGDRNACLTAKVPFIFAHYGYGDVDGYDHKISSLLELTTLFPTV</sequence>
<gene>
    <name evidence="1" type="ordered locus">Clos_2432</name>
</gene>
<reference evidence="2" key="1">
    <citation type="submission" date="2007-10" db="EMBL/GenBank/DDBJ databases">
        <title>Complete genome of Alkaliphilus oremlandii OhILAs.</title>
        <authorList>
            <person name="Copeland A."/>
            <person name="Lucas S."/>
            <person name="Lapidus A."/>
            <person name="Barry K."/>
            <person name="Detter J.C."/>
            <person name="Glavina del Rio T."/>
            <person name="Hammon N."/>
            <person name="Israni S."/>
            <person name="Dalin E."/>
            <person name="Tice H."/>
            <person name="Pitluck S."/>
            <person name="Chain P."/>
            <person name="Malfatti S."/>
            <person name="Shin M."/>
            <person name="Vergez L."/>
            <person name="Schmutz J."/>
            <person name="Larimer F."/>
            <person name="Land M."/>
            <person name="Hauser L."/>
            <person name="Kyrpides N."/>
            <person name="Mikhailova N."/>
            <person name="Stolz J.F."/>
            <person name="Dawson A."/>
            <person name="Fisher E."/>
            <person name="Crable B."/>
            <person name="Perera E."/>
            <person name="Lisak J."/>
            <person name="Ranganathan M."/>
            <person name="Basu P."/>
            <person name="Richardson P."/>
        </authorList>
    </citation>
    <scope>NUCLEOTIDE SEQUENCE [LARGE SCALE GENOMIC DNA]</scope>
    <source>
        <strain evidence="2">OhILAs</strain>
    </source>
</reference>
<evidence type="ECO:0000313" key="2">
    <source>
        <dbReference type="Proteomes" id="UP000000269"/>
    </source>
</evidence>
<dbReference type="Pfam" id="PF13419">
    <property type="entry name" value="HAD_2"/>
    <property type="match status" value="1"/>
</dbReference>
<dbReference type="GO" id="GO:0008967">
    <property type="term" value="F:phosphoglycolate phosphatase activity"/>
    <property type="evidence" value="ECO:0007669"/>
    <property type="project" value="TreeGrafter"/>
</dbReference>
<evidence type="ECO:0000313" key="1">
    <source>
        <dbReference type="EMBL" id="ABW19964.1"/>
    </source>
</evidence>
<keyword evidence="1" id="KW-0378">Hydrolase</keyword>
<dbReference type="EMBL" id="CP000853">
    <property type="protein sequence ID" value="ABW19964.1"/>
    <property type="molecule type" value="Genomic_DNA"/>
</dbReference>
<dbReference type="Proteomes" id="UP000000269">
    <property type="component" value="Chromosome"/>
</dbReference>
<dbReference type="OrthoDB" id="9792518at2"/>
<dbReference type="SUPFAM" id="SSF56784">
    <property type="entry name" value="HAD-like"/>
    <property type="match status" value="1"/>
</dbReference>
<dbReference type="STRING" id="350688.Clos_2432"/>
<dbReference type="AlphaFoldDB" id="A8MJI2"/>
<keyword evidence="2" id="KW-1185">Reference proteome</keyword>